<dbReference type="InterPro" id="IPR020846">
    <property type="entry name" value="MFS_dom"/>
</dbReference>
<comment type="caution">
    <text evidence="7">The sequence shown here is derived from an EMBL/GenBank/DDBJ whole genome shotgun (WGS) entry which is preliminary data.</text>
</comment>
<comment type="subcellular location">
    <subcellularLocation>
        <location evidence="1">Cell membrane</location>
        <topology evidence="1">Multi-pass membrane protein</topology>
    </subcellularLocation>
</comment>
<feature type="domain" description="Major facilitator superfamily (MFS) profile" evidence="6">
    <location>
        <begin position="186"/>
        <end position="414"/>
    </location>
</feature>
<feature type="transmembrane region" description="Helical" evidence="5">
    <location>
        <begin position="78"/>
        <end position="95"/>
    </location>
</feature>
<evidence type="ECO:0000256" key="2">
    <source>
        <dbReference type="ARBA" id="ARBA00022692"/>
    </source>
</evidence>
<keyword evidence="2 5" id="KW-0812">Transmembrane</keyword>
<protein>
    <recommendedName>
        <fullName evidence="6">Major facilitator superfamily (MFS) profile domain-containing protein</fullName>
    </recommendedName>
</protein>
<keyword evidence="4 5" id="KW-0472">Membrane</keyword>
<reference evidence="7 8" key="1">
    <citation type="submission" date="2015-07" db="EMBL/GenBank/DDBJ databases">
        <title>Genome sequence of Levilinea saccharolytica DSM 16555.</title>
        <authorList>
            <person name="Hemp J."/>
            <person name="Ward L.M."/>
            <person name="Pace L.A."/>
            <person name="Fischer W.W."/>
        </authorList>
    </citation>
    <scope>NUCLEOTIDE SEQUENCE [LARGE SCALE GENOMIC DNA]</scope>
    <source>
        <strain evidence="7 8">KIBI-1</strain>
    </source>
</reference>
<dbReference type="Gene3D" id="1.20.1250.20">
    <property type="entry name" value="MFS general substrate transporter like domains"/>
    <property type="match status" value="1"/>
</dbReference>
<gene>
    <name evidence="7" type="ORF">ADN01_06100</name>
</gene>
<dbReference type="AlphaFoldDB" id="A0A0P6Y7U5"/>
<dbReference type="PANTHER" id="PTHR23526:SF1">
    <property type="entry name" value="MAJOR FACILITATOR SUPERFAMILY MFS_1"/>
    <property type="match status" value="1"/>
</dbReference>
<keyword evidence="3 5" id="KW-1133">Transmembrane helix</keyword>
<evidence type="ECO:0000256" key="1">
    <source>
        <dbReference type="ARBA" id="ARBA00004651"/>
    </source>
</evidence>
<dbReference type="EMBL" id="LGCM01000027">
    <property type="protein sequence ID" value="KPL84961.1"/>
    <property type="molecule type" value="Genomic_DNA"/>
</dbReference>
<feature type="transmembrane region" description="Helical" evidence="5">
    <location>
        <begin position="229"/>
        <end position="249"/>
    </location>
</feature>
<accession>A0A0P6Y7U5</accession>
<evidence type="ECO:0000256" key="3">
    <source>
        <dbReference type="ARBA" id="ARBA00022989"/>
    </source>
</evidence>
<feature type="transmembrane region" description="Helical" evidence="5">
    <location>
        <begin position="139"/>
        <end position="162"/>
    </location>
</feature>
<feature type="transmembrane region" description="Helical" evidence="5">
    <location>
        <begin position="388"/>
        <end position="407"/>
    </location>
</feature>
<feature type="transmembrane region" description="Helical" evidence="5">
    <location>
        <begin position="291"/>
        <end position="312"/>
    </location>
</feature>
<feature type="transmembrane region" description="Helical" evidence="5">
    <location>
        <begin position="174"/>
        <end position="193"/>
    </location>
</feature>
<evidence type="ECO:0000313" key="7">
    <source>
        <dbReference type="EMBL" id="KPL84961.1"/>
    </source>
</evidence>
<feature type="transmembrane region" description="Helical" evidence="5">
    <location>
        <begin position="318"/>
        <end position="339"/>
    </location>
</feature>
<sequence>MKRNFFYGVTNGVLYITAETVLDPTLVLVSFLSQLTQSPILLGLVLPIRDGAWSLPQLWVSGFLQNQRHKLTFYRQSSYVRIASWVLLALTMNLVHEPQKLLIAFFTVYILSSLANGLGGLPFLEIVSKTIPSVRRGEFFAWRLGLGGLLGVAGSFFVRWVLDPRSGIVFPYNYGLLASLFCVLATISMIVFYKVEEPLDPVVVQRSSFGEQFRRALVALREDVDYRRYLAMQSSFLMAGSAAPFFAVFLQHELGGSPAMIGVYLAVVTATNLLANIGFGRISGKVGYRKVLILAAIAGTLMSILVLLLSVLAKPMGISTLAASLWLLPVFFLSSIRGTGNGVSSSSLLLGITPEKDRSLYIGFTNTILGGVLLLTGASGLLVNALGYPALFGFTILMHLSALFFVLKIRQKGL</sequence>
<name>A0A0P6Y7U5_9CHLR</name>
<dbReference type="InterPro" id="IPR036259">
    <property type="entry name" value="MFS_trans_sf"/>
</dbReference>
<feature type="transmembrane region" description="Helical" evidence="5">
    <location>
        <begin position="101"/>
        <end position="127"/>
    </location>
</feature>
<dbReference type="GO" id="GO:0005886">
    <property type="term" value="C:plasma membrane"/>
    <property type="evidence" value="ECO:0007669"/>
    <property type="project" value="UniProtKB-SubCell"/>
</dbReference>
<organism evidence="7 8">
    <name type="scientific">Levilinea saccharolytica</name>
    <dbReference type="NCBI Taxonomy" id="229921"/>
    <lineage>
        <taxon>Bacteria</taxon>
        <taxon>Bacillati</taxon>
        <taxon>Chloroflexota</taxon>
        <taxon>Anaerolineae</taxon>
        <taxon>Anaerolineales</taxon>
        <taxon>Anaerolineaceae</taxon>
        <taxon>Levilinea</taxon>
    </lineage>
</organism>
<dbReference type="GO" id="GO:0022857">
    <property type="term" value="F:transmembrane transporter activity"/>
    <property type="evidence" value="ECO:0007669"/>
    <property type="project" value="InterPro"/>
</dbReference>
<dbReference type="Pfam" id="PF07690">
    <property type="entry name" value="MFS_1"/>
    <property type="match status" value="1"/>
</dbReference>
<keyword evidence="8" id="KW-1185">Reference proteome</keyword>
<evidence type="ECO:0000313" key="8">
    <source>
        <dbReference type="Proteomes" id="UP000050501"/>
    </source>
</evidence>
<evidence type="ECO:0000256" key="4">
    <source>
        <dbReference type="ARBA" id="ARBA00023136"/>
    </source>
</evidence>
<dbReference type="SUPFAM" id="SSF103473">
    <property type="entry name" value="MFS general substrate transporter"/>
    <property type="match status" value="1"/>
</dbReference>
<feature type="transmembrane region" description="Helical" evidence="5">
    <location>
        <begin position="261"/>
        <end position="279"/>
    </location>
</feature>
<feature type="transmembrane region" description="Helical" evidence="5">
    <location>
        <begin position="360"/>
        <end position="382"/>
    </location>
</feature>
<dbReference type="Proteomes" id="UP000050501">
    <property type="component" value="Unassembled WGS sequence"/>
</dbReference>
<proteinExistence type="predicted"/>
<evidence type="ECO:0000256" key="5">
    <source>
        <dbReference type="SAM" id="Phobius"/>
    </source>
</evidence>
<evidence type="ECO:0000259" key="6">
    <source>
        <dbReference type="PROSITE" id="PS50850"/>
    </source>
</evidence>
<dbReference type="InterPro" id="IPR052528">
    <property type="entry name" value="Sugar_transport-like"/>
</dbReference>
<dbReference type="PROSITE" id="PS50850">
    <property type="entry name" value="MFS"/>
    <property type="match status" value="1"/>
</dbReference>
<dbReference type="InterPro" id="IPR011701">
    <property type="entry name" value="MFS"/>
</dbReference>
<dbReference type="STRING" id="229921.ADN01_06100"/>
<dbReference type="PANTHER" id="PTHR23526">
    <property type="entry name" value="INTEGRAL MEMBRANE TRANSPORT PROTEIN-RELATED"/>
    <property type="match status" value="1"/>
</dbReference>